<dbReference type="EMBL" id="PGFH01000001">
    <property type="protein sequence ID" value="PJJ80969.1"/>
    <property type="molecule type" value="Genomic_DNA"/>
</dbReference>
<dbReference type="Proteomes" id="UP000231742">
    <property type="component" value="Unassembled WGS sequence"/>
</dbReference>
<organism evidence="1 2">
    <name type="scientific">Salinibacterium amurskyense</name>
    <dbReference type="NCBI Taxonomy" id="205941"/>
    <lineage>
        <taxon>Bacteria</taxon>
        <taxon>Bacillati</taxon>
        <taxon>Actinomycetota</taxon>
        <taxon>Actinomycetes</taxon>
        <taxon>Micrococcales</taxon>
        <taxon>Microbacteriaceae</taxon>
        <taxon>Salinibacterium</taxon>
    </lineage>
</organism>
<reference evidence="1 2" key="1">
    <citation type="submission" date="2017-11" db="EMBL/GenBank/DDBJ databases">
        <title>Genomic Encyclopedia of Archaeal and Bacterial Type Strains, Phase II (KMG-II): From Individual Species to Whole Genera.</title>
        <authorList>
            <person name="Goeker M."/>
        </authorList>
    </citation>
    <scope>NUCLEOTIDE SEQUENCE [LARGE SCALE GENOMIC DNA]</scope>
    <source>
        <strain evidence="1 2">DSM 16400</strain>
    </source>
</reference>
<gene>
    <name evidence="1" type="ORF">CLV85_0136</name>
</gene>
<keyword evidence="2" id="KW-1185">Reference proteome</keyword>
<evidence type="ECO:0000313" key="1">
    <source>
        <dbReference type="EMBL" id="PJJ80969.1"/>
    </source>
</evidence>
<protein>
    <submittedName>
        <fullName evidence="1">Uncharacterized protein</fullName>
    </submittedName>
</protein>
<name>A0A2M9D5J8_9MICO</name>
<dbReference type="InterPro" id="IPR045941">
    <property type="entry name" value="DUF6361"/>
</dbReference>
<dbReference type="AlphaFoldDB" id="A0A2M9D5J8"/>
<comment type="caution">
    <text evidence="1">The sequence shown here is derived from an EMBL/GenBank/DDBJ whole genome shotgun (WGS) entry which is preliminary data.</text>
</comment>
<proteinExistence type="predicted"/>
<sequence length="449" mass="50080">MCLCHHALESYREPQTLRGRPAGDVGSHLYSETAPAHTRSVAQGEWTLPSLIAWLDASSEDQRRMREIVNLFSERDSRDELGVGQVRDVLSDTLFPGTSTLLTRARYMILIPWAFTAAVKHGVGVDEIARRVDKNERNLIGTLKRETDGEGLLGKTAGVALKNLPSSTYWAALRQYEILSDPSQNQADAIATSIHSAPADDDESHSTGPWSPTLPPVPANFPHDTEGGFDLSRTEAEWLRDRMLKGSEGTLLAHLLDHRPQADSDAPWQEPATLDAPESAARELVHARMFSLAFHGTSLLYNLLLAETYEAAGNDRVTGRAEAYRERVSRWQNDRDAASSSLSTWDRKDFWALIDAKNPRINPRSRAFINSWLEAVTGPESLVIADDEDLRSLIRQREHQHKGPQARLYNSRLLQTWQGASGASALTFRWRQVRGILADLHDGLERADA</sequence>
<dbReference type="Pfam" id="PF19888">
    <property type="entry name" value="DUF6361"/>
    <property type="match status" value="1"/>
</dbReference>
<evidence type="ECO:0000313" key="2">
    <source>
        <dbReference type="Proteomes" id="UP000231742"/>
    </source>
</evidence>
<accession>A0A2M9D5J8</accession>